<dbReference type="EMBL" id="AP019307">
    <property type="protein sequence ID" value="BBH16725.1"/>
    <property type="molecule type" value="Genomic_DNA"/>
</dbReference>
<keyword evidence="2" id="KW-1185">Reference proteome</keyword>
<dbReference type="OrthoDB" id="5171895at2"/>
<evidence type="ECO:0000313" key="1">
    <source>
        <dbReference type="EMBL" id="BBH16725.1"/>
    </source>
</evidence>
<organism evidence="1 2">
    <name type="scientific">Nocardioides baekrokdamisoli</name>
    <dbReference type="NCBI Taxonomy" id="1804624"/>
    <lineage>
        <taxon>Bacteria</taxon>
        <taxon>Bacillati</taxon>
        <taxon>Actinomycetota</taxon>
        <taxon>Actinomycetes</taxon>
        <taxon>Propionibacteriales</taxon>
        <taxon>Nocardioidaceae</taxon>
        <taxon>Nocardioides</taxon>
    </lineage>
</organism>
<dbReference type="RefSeq" id="WP_125567338.1">
    <property type="nucleotide sequence ID" value="NZ_AP019307.1"/>
</dbReference>
<sequence>MRRLVIAAVVVAALAFGGTKLWQALSKPFGDILGASPQCTATIDTGSASLTPEQTENAAVITAVAVRRGLPARAVTIALATAMQESKLRNLNYGDSDSLGLFQQRPSMGWGTAAQITNPVYSANAFYNALIKIQGYQTRPIGEVAQAVQHSADVSSGPSYAQHEQDARAFASTMTGYSPHGLNCQLETPTTSHPKTATAEVDSFFGAFTGTALTHGTTATFPITGTPTQGWSVAAYLVAQAQRIGILQVSWDGWSWTPGGGWKQSDASTVGVVALMAG</sequence>
<name>A0A3G9IKY2_9ACTN</name>
<dbReference type="Proteomes" id="UP000271573">
    <property type="component" value="Chromosome"/>
</dbReference>
<protein>
    <submittedName>
        <fullName evidence="1">Uncharacterized protein</fullName>
    </submittedName>
</protein>
<dbReference type="AlphaFoldDB" id="A0A3G9IKY2"/>
<proteinExistence type="predicted"/>
<evidence type="ECO:0000313" key="2">
    <source>
        <dbReference type="Proteomes" id="UP000271573"/>
    </source>
</evidence>
<reference evidence="1 2" key="1">
    <citation type="submission" date="2018-11" db="EMBL/GenBank/DDBJ databases">
        <title>Complete genome sequence of Nocardioides baekrokdamisoli strain KCTC 39748.</title>
        <authorList>
            <person name="Kang S.W."/>
            <person name="Lee K.C."/>
            <person name="Kim K.K."/>
            <person name="Kim J.S."/>
            <person name="Kim D.S."/>
            <person name="Ko S.H."/>
            <person name="Yang S.H."/>
            <person name="Shin Y.K."/>
            <person name="Lee J.S."/>
        </authorList>
    </citation>
    <scope>NUCLEOTIDE SEQUENCE [LARGE SCALE GENOMIC DNA]</scope>
    <source>
        <strain evidence="1 2">KCTC 39748</strain>
    </source>
</reference>
<dbReference type="KEGG" id="nbe:Back2_10120"/>
<gene>
    <name evidence="1" type="ORF">Back2_10120</name>
</gene>
<accession>A0A3G9IKY2</accession>